<dbReference type="GO" id="GO:0005634">
    <property type="term" value="C:nucleus"/>
    <property type="evidence" value="ECO:0007669"/>
    <property type="project" value="TreeGrafter"/>
</dbReference>
<dbReference type="AlphaFoldDB" id="A0A6A5C071"/>
<dbReference type="VEuPathDB" id="AmoebaDB:FDP41_013505"/>
<keyword evidence="4" id="KW-1185">Reference proteome</keyword>
<dbReference type="GeneID" id="68120720"/>
<reference evidence="3 4" key="1">
    <citation type="journal article" date="2019" name="Sci. Rep.">
        <title>Nanopore sequencing improves the draft genome of the human pathogenic amoeba Naegleria fowleri.</title>
        <authorList>
            <person name="Liechti N."/>
            <person name="Schurch N."/>
            <person name="Bruggmann R."/>
            <person name="Wittwer M."/>
        </authorList>
    </citation>
    <scope>NUCLEOTIDE SEQUENCE [LARGE SCALE GENOMIC DNA]</scope>
    <source>
        <strain evidence="3 4">ATCC 30894</strain>
    </source>
</reference>
<feature type="region of interest" description="Disordered" evidence="2">
    <location>
        <begin position="291"/>
        <end position="318"/>
    </location>
</feature>
<feature type="compositionally biased region" description="Acidic residues" evidence="2">
    <location>
        <begin position="291"/>
        <end position="308"/>
    </location>
</feature>
<feature type="region of interest" description="Disordered" evidence="2">
    <location>
        <begin position="578"/>
        <end position="668"/>
    </location>
</feature>
<feature type="compositionally biased region" description="Basic and acidic residues" evidence="2">
    <location>
        <begin position="263"/>
        <end position="273"/>
    </location>
</feature>
<dbReference type="PANTHER" id="PTHR21531">
    <property type="entry name" value="LOW-TEMPERATURE VIABILITY PROTEIN LTV1-RELATED"/>
    <property type="match status" value="1"/>
</dbReference>
<organism evidence="3 4">
    <name type="scientific">Naegleria fowleri</name>
    <name type="common">Brain eating amoeba</name>
    <dbReference type="NCBI Taxonomy" id="5763"/>
    <lineage>
        <taxon>Eukaryota</taxon>
        <taxon>Discoba</taxon>
        <taxon>Heterolobosea</taxon>
        <taxon>Tetramitia</taxon>
        <taxon>Eutetramitia</taxon>
        <taxon>Vahlkampfiidae</taxon>
        <taxon>Naegleria</taxon>
    </lineage>
</organism>
<evidence type="ECO:0000256" key="2">
    <source>
        <dbReference type="SAM" id="MobiDB-lite"/>
    </source>
</evidence>
<dbReference type="EMBL" id="VFQX01000019">
    <property type="protein sequence ID" value="KAF0980291.1"/>
    <property type="molecule type" value="Genomic_DNA"/>
</dbReference>
<feature type="compositionally biased region" description="Acidic residues" evidence="2">
    <location>
        <begin position="170"/>
        <end position="189"/>
    </location>
</feature>
<accession>A0A6A5C071</accession>
<feature type="compositionally biased region" description="Acidic residues" evidence="2">
    <location>
        <begin position="252"/>
        <end position="262"/>
    </location>
</feature>
<comment type="caution">
    <text evidence="3">The sequence shown here is derived from an EMBL/GenBank/DDBJ whole genome shotgun (WGS) entry which is preliminary data.</text>
</comment>
<evidence type="ECO:0000313" key="4">
    <source>
        <dbReference type="Proteomes" id="UP000444721"/>
    </source>
</evidence>
<proteinExistence type="inferred from homology"/>
<dbReference type="OMA" id="ADDQIGE"/>
<dbReference type="GO" id="GO:0005829">
    <property type="term" value="C:cytosol"/>
    <property type="evidence" value="ECO:0007669"/>
    <property type="project" value="TreeGrafter"/>
</dbReference>
<feature type="compositionally biased region" description="Basic residues" evidence="2">
    <location>
        <begin position="645"/>
        <end position="664"/>
    </location>
</feature>
<feature type="region of interest" description="Disordered" evidence="2">
    <location>
        <begin position="247"/>
        <end position="273"/>
    </location>
</feature>
<feature type="compositionally biased region" description="Basic and acidic residues" evidence="2">
    <location>
        <begin position="361"/>
        <end position="371"/>
    </location>
</feature>
<dbReference type="GO" id="GO:0000056">
    <property type="term" value="P:ribosomal small subunit export from nucleus"/>
    <property type="evidence" value="ECO:0007669"/>
    <property type="project" value="TreeGrafter"/>
</dbReference>
<name>A0A6A5C071_NAEFO</name>
<dbReference type="Proteomes" id="UP000444721">
    <property type="component" value="Unassembled WGS sequence"/>
</dbReference>
<feature type="region of interest" description="Disordered" evidence="2">
    <location>
        <begin position="343"/>
        <end position="428"/>
    </location>
</feature>
<dbReference type="PANTHER" id="PTHR21531:SF0">
    <property type="entry name" value="PROTEIN LTV1 HOMOLOG"/>
    <property type="match status" value="1"/>
</dbReference>
<evidence type="ECO:0000313" key="3">
    <source>
        <dbReference type="EMBL" id="KAF0980291.1"/>
    </source>
</evidence>
<feature type="region of interest" description="Disordered" evidence="2">
    <location>
        <begin position="85"/>
        <end position="129"/>
    </location>
</feature>
<dbReference type="VEuPathDB" id="AmoebaDB:NF0019350"/>
<evidence type="ECO:0008006" key="5">
    <source>
        <dbReference type="Google" id="ProtNLM"/>
    </source>
</evidence>
<dbReference type="VEuPathDB" id="AmoebaDB:NfTy_028420"/>
<feature type="compositionally biased region" description="Acidic residues" evidence="2">
    <location>
        <begin position="384"/>
        <end position="421"/>
    </location>
</feature>
<protein>
    <recommendedName>
        <fullName evidence="5">Protein LTV1 homolog</fullName>
    </recommendedName>
</protein>
<dbReference type="InterPro" id="IPR007307">
    <property type="entry name" value="Ltv1"/>
</dbReference>
<feature type="compositionally biased region" description="Acidic residues" evidence="2">
    <location>
        <begin position="87"/>
        <end position="109"/>
    </location>
</feature>
<gene>
    <name evidence="3" type="ORF">FDP41_013505</name>
</gene>
<feature type="region of interest" description="Disordered" evidence="2">
    <location>
        <begin position="156"/>
        <end position="216"/>
    </location>
</feature>
<sequence length="692" mass="81029">MPRRQQEKKSSTEQKKNAVTFRLFQGGVNGSNTVWVPTNLQNQSEKAKETYEKLKKTLGDVIEEDVEEEPKVMFGLQKLMDMQNDGEFNDEEDDDDFEFDEEMVSEETEESHKERQRRTVGGLFPDDGYDYSKHIKKIGGGTFISAFGNETYQMPSILYEESPAQKEEELKEYDDEDEEEYEDSEEEEEVKPTLESLINGEKEPKAGSSSELNDSKIPFKLRPDFKAYGLEKYAHGKIDTEIETILERDGETESEEEEEDENEKVNPLDKYGEDYDDFFGEIVQELIMEKAEEEEGDDEDYIDEDDDETRPRVFNFDNDEPLPKELLKKFLPKEELILIEEEEAKRNANKKSKTTKASVTAKKEAKMDEKPTNQAKKKVSFTVVDEDDGDDGEWEDEDGEWEDAEDEDGEWEDAEDEEEEPVFTKSENRKQFDQDFDIFYKNAYADDQIGELDDNDPKLRENTEFDAKRVNDLLEDFFTEQRRRFGAGEFKKSSTITDEELKEIEAQLPPDVKVFRREDFEKMRELSPEERYKMVVRQMERIEKEEAKGETEVITIPERDNRWDCETILTSYTNIYNHPSVIDDAPRKKKPKQIKLSQKSGLPIGVIGKQKVDMSEEQVDEDDFEEVVNLGQARNKNETKEERKERKKKAKELKRQKREQKKNLKTTFKEEALKQQKLSVNPSAQQKVVVKY</sequence>
<dbReference type="OrthoDB" id="5852896at2759"/>
<dbReference type="GO" id="GO:0030688">
    <property type="term" value="C:preribosome, small subunit precursor"/>
    <property type="evidence" value="ECO:0007669"/>
    <property type="project" value="TreeGrafter"/>
</dbReference>
<dbReference type="RefSeq" id="XP_044565004.1">
    <property type="nucleotide sequence ID" value="XM_044704143.1"/>
</dbReference>
<comment type="similarity">
    <text evidence="1">Belongs to the LTV1 family.</text>
</comment>
<dbReference type="GO" id="GO:0042274">
    <property type="term" value="P:ribosomal small subunit biogenesis"/>
    <property type="evidence" value="ECO:0007669"/>
    <property type="project" value="InterPro"/>
</dbReference>
<feature type="compositionally biased region" description="Basic and acidic residues" evidence="2">
    <location>
        <begin position="635"/>
        <end position="644"/>
    </location>
</feature>
<feature type="compositionally biased region" description="Acidic residues" evidence="2">
    <location>
        <begin position="615"/>
        <end position="626"/>
    </location>
</feature>
<evidence type="ECO:0000256" key="1">
    <source>
        <dbReference type="ARBA" id="ARBA00009078"/>
    </source>
</evidence>